<evidence type="ECO:0000313" key="2">
    <source>
        <dbReference type="EMBL" id="MBN3556742.1"/>
    </source>
</evidence>
<dbReference type="Gene3D" id="1.20.5.170">
    <property type="match status" value="1"/>
</dbReference>
<feature type="non-terminal residue" evidence="2">
    <location>
        <position position="94"/>
    </location>
</feature>
<dbReference type="EMBL" id="JAFHKU010000060">
    <property type="protein sequence ID" value="MBN3556742.1"/>
    <property type="molecule type" value="Genomic_DNA"/>
</dbReference>
<dbReference type="Proteomes" id="UP000704529">
    <property type="component" value="Unassembled WGS sequence"/>
</dbReference>
<dbReference type="InterPro" id="IPR008635">
    <property type="entry name" value="Coiled_stalk_dom"/>
</dbReference>
<comment type="caution">
    <text evidence="2">The sequence shown here is derived from an EMBL/GenBank/DDBJ whole genome shotgun (WGS) entry which is preliminary data.</text>
</comment>
<gene>
    <name evidence="2" type="ORF">JYA60_00575</name>
</gene>
<name>A0AA40ZW47_9SPHN</name>
<evidence type="ECO:0000259" key="1">
    <source>
        <dbReference type="Pfam" id="PF05662"/>
    </source>
</evidence>
<dbReference type="Gene3D" id="6.20.50.100">
    <property type="match status" value="1"/>
</dbReference>
<feature type="non-terminal residue" evidence="2">
    <location>
        <position position="1"/>
    </location>
</feature>
<reference evidence="2" key="1">
    <citation type="submission" date="2021-01" db="EMBL/GenBank/DDBJ databases">
        <title>Genome Sequencing of Type Strains.</title>
        <authorList>
            <person name="Lemaire J.F."/>
            <person name="Inderbitzin P."/>
            <person name="Collins S.B."/>
            <person name="Wespe N."/>
            <person name="Knight-Connoni V."/>
        </authorList>
    </citation>
    <scope>NUCLEOTIDE SEQUENCE</scope>
    <source>
        <strain evidence="2">DSM 14562</strain>
    </source>
</reference>
<accession>A0AA40ZW47</accession>
<organism evidence="2 3">
    <name type="scientific">Sphingomonas yabuuchiae</name>
    <dbReference type="NCBI Taxonomy" id="172044"/>
    <lineage>
        <taxon>Bacteria</taxon>
        <taxon>Pseudomonadati</taxon>
        <taxon>Pseudomonadota</taxon>
        <taxon>Alphaproteobacteria</taxon>
        <taxon>Sphingomonadales</taxon>
        <taxon>Sphingomonadaceae</taxon>
        <taxon>Sphingomonas</taxon>
    </lineage>
</organism>
<dbReference type="Pfam" id="PF05662">
    <property type="entry name" value="YadA_stalk"/>
    <property type="match status" value="1"/>
</dbReference>
<dbReference type="AlphaFoldDB" id="A0AA40ZW47"/>
<proteinExistence type="predicted"/>
<evidence type="ECO:0000313" key="3">
    <source>
        <dbReference type="Proteomes" id="UP000704529"/>
    </source>
</evidence>
<dbReference type="RefSeq" id="WP_206362647.1">
    <property type="nucleotide sequence ID" value="NZ_JAFHKU010000060.1"/>
</dbReference>
<sequence>AAATLSAASTDAVNGSQLYTTNQNVATAAANTSTYLGGGANVANGTAPTYNVAGGSYNNVGDALIAVNGTANRGWNVQANGDTATQVKPGDTVQ</sequence>
<feature type="domain" description="Trimeric autotransporter adhesin YadA-like stalk" evidence="1">
    <location>
        <begin position="1"/>
        <end position="35"/>
    </location>
</feature>
<protein>
    <recommendedName>
        <fullName evidence="1">Trimeric autotransporter adhesin YadA-like stalk domain-containing protein</fullName>
    </recommendedName>
</protein>
<dbReference type="GO" id="GO:0019867">
    <property type="term" value="C:outer membrane"/>
    <property type="evidence" value="ECO:0007669"/>
    <property type="project" value="InterPro"/>
</dbReference>